<organism evidence="1 2">
    <name type="scientific">Lasius niger</name>
    <name type="common">Black garden ant</name>
    <dbReference type="NCBI Taxonomy" id="67767"/>
    <lineage>
        <taxon>Eukaryota</taxon>
        <taxon>Metazoa</taxon>
        <taxon>Ecdysozoa</taxon>
        <taxon>Arthropoda</taxon>
        <taxon>Hexapoda</taxon>
        <taxon>Insecta</taxon>
        <taxon>Pterygota</taxon>
        <taxon>Neoptera</taxon>
        <taxon>Endopterygota</taxon>
        <taxon>Hymenoptera</taxon>
        <taxon>Apocrita</taxon>
        <taxon>Aculeata</taxon>
        <taxon>Formicoidea</taxon>
        <taxon>Formicidae</taxon>
        <taxon>Formicinae</taxon>
        <taxon>Lasius</taxon>
        <taxon>Lasius</taxon>
    </lineage>
</organism>
<evidence type="ECO:0000313" key="2">
    <source>
        <dbReference type="Proteomes" id="UP000036403"/>
    </source>
</evidence>
<dbReference type="EMBL" id="LBMM01008868">
    <property type="protein sequence ID" value="KMQ88572.1"/>
    <property type="molecule type" value="Genomic_DNA"/>
</dbReference>
<dbReference type="AlphaFoldDB" id="A0A0J7KE54"/>
<accession>A0A0J7KE54</accession>
<dbReference type="PaxDb" id="67767-A0A0J7KE54"/>
<keyword evidence="1" id="KW-0548">Nucleotidyltransferase</keyword>
<keyword evidence="1" id="KW-0808">Transferase</keyword>
<comment type="caution">
    <text evidence="1">The sequence shown here is derived from an EMBL/GenBank/DDBJ whole genome shotgun (WGS) entry which is preliminary data.</text>
</comment>
<name>A0A0J7KE54_LASNI</name>
<keyword evidence="2" id="KW-1185">Reference proteome</keyword>
<gene>
    <name evidence="1" type="ORF">RF55_11912</name>
</gene>
<keyword evidence="1" id="KW-0695">RNA-directed DNA polymerase</keyword>
<evidence type="ECO:0000313" key="1">
    <source>
        <dbReference type="EMBL" id="KMQ88572.1"/>
    </source>
</evidence>
<dbReference type="Proteomes" id="UP000036403">
    <property type="component" value="Unassembled WGS sequence"/>
</dbReference>
<protein>
    <submittedName>
        <fullName evidence="1">Reverse transcriptase</fullName>
    </submittedName>
</protein>
<proteinExistence type="predicted"/>
<dbReference type="GO" id="GO:0003964">
    <property type="term" value="F:RNA-directed DNA polymerase activity"/>
    <property type="evidence" value="ECO:0007669"/>
    <property type="project" value="UniProtKB-KW"/>
</dbReference>
<dbReference type="OrthoDB" id="7554662at2759"/>
<sequence length="110" mass="12449">MQISVILRRIKDLGLTVSASKTNAVIFFEKRKPVWDRPVEVLVGDEPVEVKGSMKYLGVVLDSRMTFRDHFKYVAEKASKVIRALGRLMSNLRRPVRPRGGSTLTSLCQC</sequence>
<reference evidence="1 2" key="1">
    <citation type="submission" date="2015-04" db="EMBL/GenBank/DDBJ databases">
        <title>Lasius niger genome sequencing.</title>
        <authorList>
            <person name="Konorov E.A."/>
            <person name="Nikitin M.A."/>
            <person name="Kirill M.V."/>
            <person name="Chang P."/>
        </authorList>
    </citation>
    <scope>NUCLEOTIDE SEQUENCE [LARGE SCALE GENOMIC DNA]</scope>
    <source>
        <tissue evidence="1">Whole</tissue>
    </source>
</reference>